<keyword evidence="3" id="KW-1185">Reference proteome</keyword>
<dbReference type="Gene3D" id="1.20.1420.30">
    <property type="entry name" value="NCX, central ion-binding region"/>
    <property type="match status" value="1"/>
</dbReference>
<organism evidence="2 3">
    <name type="scientific">Thiorhodovibrio winogradskyi</name>
    <dbReference type="NCBI Taxonomy" id="77007"/>
    <lineage>
        <taxon>Bacteria</taxon>
        <taxon>Pseudomonadati</taxon>
        <taxon>Pseudomonadota</taxon>
        <taxon>Gammaproteobacteria</taxon>
        <taxon>Chromatiales</taxon>
        <taxon>Chromatiaceae</taxon>
        <taxon>Thiorhodovibrio</taxon>
    </lineage>
</organism>
<proteinExistence type="predicted"/>
<dbReference type="EMBL" id="CP121472">
    <property type="protein sequence ID" value="WPL16465.1"/>
    <property type="molecule type" value="Genomic_DNA"/>
</dbReference>
<gene>
    <name evidence="2" type="ORF">Thiowin_01419</name>
</gene>
<feature type="transmembrane region" description="Helical" evidence="1">
    <location>
        <begin position="81"/>
        <end position="100"/>
    </location>
</feature>
<feature type="transmembrane region" description="Helical" evidence="1">
    <location>
        <begin position="45"/>
        <end position="69"/>
    </location>
</feature>
<sequence>MTTVAAVRQCALTLAVSGIIGGNTFDVLFLVLADTAYRKGSIYHAIGPAPLFLISLAILLTATLLLGLIQRQRHGLANIGFESVAVLGFYLIGLAVLVWWPGS</sequence>
<name>A0ABZ0SA73_9GAMM</name>
<keyword evidence="1" id="KW-0472">Membrane</keyword>
<feature type="transmembrane region" description="Helical" evidence="1">
    <location>
        <begin position="12"/>
        <end position="33"/>
    </location>
</feature>
<keyword evidence="1" id="KW-1133">Transmembrane helix</keyword>
<dbReference type="Proteomes" id="UP001432180">
    <property type="component" value="Chromosome"/>
</dbReference>
<evidence type="ECO:0000313" key="2">
    <source>
        <dbReference type="EMBL" id="WPL16465.1"/>
    </source>
</evidence>
<keyword evidence="1" id="KW-0812">Transmembrane</keyword>
<accession>A0ABZ0SA73</accession>
<dbReference type="RefSeq" id="WP_328987014.1">
    <property type="nucleotide sequence ID" value="NZ_CP121472.1"/>
</dbReference>
<evidence type="ECO:0000256" key="1">
    <source>
        <dbReference type="SAM" id="Phobius"/>
    </source>
</evidence>
<evidence type="ECO:0000313" key="3">
    <source>
        <dbReference type="Proteomes" id="UP001432180"/>
    </source>
</evidence>
<dbReference type="InterPro" id="IPR044880">
    <property type="entry name" value="NCX_ion-bd_dom_sf"/>
</dbReference>
<reference evidence="2 3" key="1">
    <citation type="journal article" date="2023" name="Microorganisms">
        <title>Thiorhodovibrio frisius and Trv. litoralis spp. nov., Two Novel Members from a Clade of Fastidious Purple Sulfur Bacteria That Exhibit Unique Red-Shifted Light-Harvesting Capabilities.</title>
        <authorList>
            <person name="Methner A."/>
            <person name="Kuzyk S.B."/>
            <person name="Petersen J."/>
            <person name="Bauer S."/>
            <person name="Brinkmann H."/>
            <person name="Sichau K."/>
            <person name="Wanner G."/>
            <person name="Wolf J."/>
            <person name="Neumann-Schaal M."/>
            <person name="Henke P."/>
            <person name="Tank M."/>
            <person name="Sproer C."/>
            <person name="Bunk B."/>
            <person name="Overmann J."/>
        </authorList>
    </citation>
    <scope>NUCLEOTIDE SEQUENCE [LARGE SCALE GENOMIC DNA]</scope>
    <source>
        <strain evidence="2 3">DSM 6702</strain>
    </source>
</reference>
<protein>
    <submittedName>
        <fullName evidence="2">Uncharacterized protein</fullName>
    </submittedName>
</protein>